<keyword evidence="10" id="KW-1185">Reference proteome</keyword>
<evidence type="ECO:0000313" key="10">
    <source>
        <dbReference type="Proteomes" id="UP001369958"/>
    </source>
</evidence>
<dbReference type="InterPro" id="IPR003738">
    <property type="entry name" value="SRAP"/>
</dbReference>
<evidence type="ECO:0000256" key="7">
    <source>
        <dbReference type="ARBA" id="ARBA00023239"/>
    </source>
</evidence>
<evidence type="ECO:0000313" key="9">
    <source>
        <dbReference type="EMBL" id="WWT34658.1"/>
    </source>
</evidence>
<dbReference type="GO" id="GO:0016787">
    <property type="term" value="F:hydrolase activity"/>
    <property type="evidence" value="ECO:0007669"/>
    <property type="project" value="UniProtKB-KW"/>
</dbReference>
<reference evidence="9 10" key="1">
    <citation type="submission" date="2024-02" db="EMBL/GenBank/DDBJ databases">
        <title>Complete genome sequence of Pelagibacterium nitratireducens ZH15.</title>
        <authorList>
            <person name="Zhao L.H."/>
        </authorList>
    </citation>
    <scope>NUCLEOTIDE SEQUENCE [LARGE SCALE GENOMIC DNA]</scope>
    <source>
        <strain evidence="9 10">ZH15</strain>
    </source>
</reference>
<dbReference type="RefSeq" id="WP_338610673.1">
    <property type="nucleotide sequence ID" value="NZ_CP146275.1"/>
</dbReference>
<evidence type="ECO:0000256" key="1">
    <source>
        <dbReference type="ARBA" id="ARBA00008136"/>
    </source>
</evidence>
<keyword evidence="7" id="KW-0456">Lyase</keyword>
<protein>
    <recommendedName>
        <fullName evidence="8">Abasic site processing protein</fullName>
        <ecNumber evidence="8">3.4.-.-</ecNumber>
    </recommendedName>
</protein>
<name>A0ABZ2IAD4_9HYPH</name>
<evidence type="ECO:0000256" key="5">
    <source>
        <dbReference type="ARBA" id="ARBA00023124"/>
    </source>
</evidence>
<evidence type="ECO:0000256" key="2">
    <source>
        <dbReference type="ARBA" id="ARBA00022670"/>
    </source>
</evidence>
<keyword evidence="2 8" id="KW-0645">Protease</keyword>
<dbReference type="InterPro" id="IPR036590">
    <property type="entry name" value="SRAP-like"/>
</dbReference>
<evidence type="ECO:0000256" key="3">
    <source>
        <dbReference type="ARBA" id="ARBA00022763"/>
    </source>
</evidence>
<sequence>MCNLYSHTSNRQAIIDLVRAFRISERIGNLEPQSAIFPNYHAPIVRVVDGERELTLGRWGMPSPSFALQGKAYDPGITNIRNTKSPHWRRWLGPQARCVVPFTSFSEYDHTKGPDGKKLGDTWFALDETRRLAFFAGIWTNYTSVRRIKGDDGNYRNEEITDDLYGFLTCEPNAEVGKVHEKAMPVILTTADEIDLWLTAPWAEAEALQRPLPDGTLDIVAVGQKFDEAA</sequence>
<keyword evidence="6" id="KW-0238">DNA-binding</keyword>
<keyword evidence="4 8" id="KW-0378">Hydrolase</keyword>
<proteinExistence type="inferred from homology"/>
<evidence type="ECO:0000256" key="6">
    <source>
        <dbReference type="ARBA" id="ARBA00023125"/>
    </source>
</evidence>
<keyword evidence="5" id="KW-0190">Covalent protein-DNA linkage</keyword>
<organism evidence="9 10">
    <name type="scientific">Pelagibacterium nitratireducens</name>
    <dbReference type="NCBI Taxonomy" id="1046114"/>
    <lineage>
        <taxon>Bacteria</taxon>
        <taxon>Pseudomonadati</taxon>
        <taxon>Pseudomonadota</taxon>
        <taxon>Alphaproteobacteria</taxon>
        <taxon>Hyphomicrobiales</taxon>
        <taxon>Devosiaceae</taxon>
        <taxon>Pelagibacterium</taxon>
    </lineage>
</organism>
<evidence type="ECO:0000256" key="4">
    <source>
        <dbReference type="ARBA" id="ARBA00022801"/>
    </source>
</evidence>
<dbReference type="EC" id="3.4.-.-" evidence="8"/>
<keyword evidence="3" id="KW-0227">DNA damage</keyword>
<dbReference type="Pfam" id="PF02586">
    <property type="entry name" value="SRAP"/>
    <property type="match status" value="1"/>
</dbReference>
<dbReference type="PANTHER" id="PTHR13604:SF0">
    <property type="entry name" value="ABASIC SITE PROCESSING PROTEIN HMCES"/>
    <property type="match status" value="1"/>
</dbReference>
<dbReference type="Gene3D" id="3.90.1680.20">
    <property type="match status" value="2"/>
</dbReference>
<gene>
    <name evidence="9" type="ORF">V6617_09995</name>
</gene>
<dbReference type="SUPFAM" id="SSF143081">
    <property type="entry name" value="BB1717-like"/>
    <property type="match status" value="1"/>
</dbReference>
<evidence type="ECO:0000256" key="8">
    <source>
        <dbReference type="RuleBase" id="RU364100"/>
    </source>
</evidence>
<dbReference type="EMBL" id="CP146275">
    <property type="protein sequence ID" value="WWT34658.1"/>
    <property type="molecule type" value="Genomic_DNA"/>
</dbReference>
<comment type="similarity">
    <text evidence="1 8">Belongs to the SOS response-associated peptidase family.</text>
</comment>
<accession>A0ABZ2IAD4</accession>
<dbReference type="PANTHER" id="PTHR13604">
    <property type="entry name" value="DC12-RELATED"/>
    <property type="match status" value="1"/>
</dbReference>
<dbReference type="Proteomes" id="UP001369958">
    <property type="component" value="Chromosome"/>
</dbReference>